<organism evidence="1 2">
    <name type="scientific">Olea europaea subsp. europaea</name>
    <dbReference type="NCBI Taxonomy" id="158383"/>
    <lineage>
        <taxon>Eukaryota</taxon>
        <taxon>Viridiplantae</taxon>
        <taxon>Streptophyta</taxon>
        <taxon>Embryophyta</taxon>
        <taxon>Tracheophyta</taxon>
        <taxon>Spermatophyta</taxon>
        <taxon>Magnoliopsida</taxon>
        <taxon>eudicotyledons</taxon>
        <taxon>Gunneridae</taxon>
        <taxon>Pentapetalae</taxon>
        <taxon>asterids</taxon>
        <taxon>lamiids</taxon>
        <taxon>Lamiales</taxon>
        <taxon>Oleaceae</taxon>
        <taxon>Oleeae</taxon>
        <taxon>Olea</taxon>
    </lineage>
</organism>
<dbReference type="EMBL" id="CACTIH010000316">
    <property type="protein sequence ID" value="CAA2959304.1"/>
    <property type="molecule type" value="Genomic_DNA"/>
</dbReference>
<evidence type="ECO:0000313" key="1">
    <source>
        <dbReference type="EMBL" id="CAA2959304.1"/>
    </source>
</evidence>
<keyword evidence="2" id="KW-1185">Reference proteome</keyword>
<evidence type="ECO:0000313" key="2">
    <source>
        <dbReference type="Proteomes" id="UP000594638"/>
    </source>
</evidence>
<protein>
    <submittedName>
        <fullName evidence="1">Uncharacterized protein</fullName>
    </submittedName>
</protein>
<dbReference type="Gramene" id="OE9A098333T1">
    <property type="protein sequence ID" value="OE9A098333C1"/>
    <property type="gene ID" value="OE9A098333"/>
</dbReference>
<dbReference type="AlphaFoldDB" id="A0A8S0PX70"/>
<dbReference type="OrthoDB" id="1918565at2759"/>
<dbReference type="Proteomes" id="UP000594638">
    <property type="component" value="Unassembled WGS sequence"/>
</dbReference>
<name>A0A8S0PX70_OLEEU</name>
<dbReference type="Pfam" id="PF14299">
    <property type="entry name" value="PP2"/>
    <property type="match status" value="1"/>
</dbReference>
<gene>
    <name evidence="1" type="ORF">OLEA9_A098333</name>
</gene>
<dbReference type="InterPro" id="IPR025886">
    <property type="entry name" value="PP2-like"/>
</dbReference>
<proteinExistence type="predicted"/>
<sequence>MAELKYVIYLDIRGKIETQMLSPKTRYAAYLVYILEVCINELQPTKGIIKFVNLDEDHDAERRATTLHLSPWFVGKSQQIAVNRPDGWMEIQLGMFYNDLGDNGPVEARLLKEEHHKKFMMNLVIQGIEFRPATNAEKELGAKENVRN</sequence>
<comment type="caution">
    <text evidence="1">The sequence shown here is derived from an EMBL/GenBank/DDBJ whole genome shotgun (WGS) entry which is preliminary data.</text>
</comment>
<dbReference type="PANTHER" id="PTHR32278">
    <property type="entry name" value="F-BOX DOMAIN-CONTAINING PROTEIN"/>
    <property type="match status" value="1"/>
</dbReference>
<reference evidence="1 2" key="1">
    <citation type="submission" date="2019-12" db="EMBL/GenBank/DDBJ databases">
        <authorList>
            <person name="Alioto T."/>
            <person name="Alioto T."/>
            <person name="Gomez Garrido J."/>
        </authorList>
    </citation>
    <scope>NUCLEOTIDE SEQUENCE [LARGE SCALE GENOMIC DNA]</scope>
</reference>
<accession>A0A8S0PX70</accession>
<dbReference type="PANTHER" id="PTHR32278:SF116">
    <property type="entry name" value="F-BOX PROTEIN PP2-B10-LIKE"/>
    <property type="match status" value="1"/>
</dbReference>